<accession>A0A250JMM2</accession>
<evidence type="ECO:0000313" key="3">
    <source>
        <dbReference type="Proteomes" id="UP000217343"/>
    </source>
</evidence>
<organism evidence="2 3">
    <name type="scientific">Corallococcus macrosporus DSM 14697</name>
    <dbReference type="NCBI Taxonomy" id="1189310"/>
    <lineage>
        <taxon>Bacteria</taxon>
        <taxon>Pseudomonadati</taxon>
        <taxon>Myxococcota</taxon>
        <taxon>Myxococcia</taxon>
        <taxon>Myxococcales</taxon>
        <taxon>Cystobacterineae</taxon>
        <taxon>Myxococcaceae</taxon>
        <taxon>Corallococcus</taxon>
    </lineage>
</organism>
<sequence length="53" mass="5808">MVHDDTTYMDDEGLPYVDPRQDADAESSGADEGAPGRRWGYAEESWGGWSAAE</sequence>
<protein>
    <submittedName>
        <fullName evidence="2">Uncharacterized protein</fullName>
    </submittedName>
</protein>
<evidence type="ECO:0000256" key="1">
    <source>
        <dbReference type="SAM" id="MobiDB-lite"/>
    </source>
</evidence>
<feature type="region of interest" description="Disordered" evidence="1">
    <location>
        <begin position="1"/>
        <end position="53"/>
    </location>
</feature>
<reference evidence="2 3" key="1">
    <citation type="submission" date="2017-06" db="EMBL/GenBank/DDBJ databases">
        <title>Sequencing and comparative analysis of myxobacterial genomes.</title>
        <authorList>
            <person name="Rupp O."/>
            <person name="Goesmann A."/>
            <person name="Sogaard-Andersen L."/>
        </authorList>
    </citation>
    <scope>NUCLEOTIDE SEQUENCE [LARGE SCALE GENOMIC DNA]</scope>
    <source>
        <strain evidence="2 3">DSM 14697</strain>
    </source>
</reference>
<keyword evidence="3" id="KW-1185">Reference proteome</keyword>
<dbReference type="Proteomes" id="UP000217343">
    <property type="component" value="Chromosome"/>
</dbReference>
<gene>
    <name evidence="2" type="ORF">MYMAC_000314</name>
</gene>
<dbReference type="AlphaFoldDB" id="A0A250JMM2"/>
<dbReference type="EMBL" id="CP022203">
    <property type="protein sequence ID" value="ATB44742.1"/>
    <property type="molecule type" value="Genomic_DNA"/>
</dbReference>
<dbReference type="KEGG" id="mmas:MYMAC_000314"/>
<proteinExistence type="predicted"/>
<name>A0A250JMM2_9BACT</name>
<evidence type="ECO:0000313" key="2">
    <source>
        <dbReference type="EMBL" id="ATB44742.1"/>
    </source>
</evidence>
<dbReference type="RefSeq" id="WP_170114691.1">
    <property type="nucleotide sequence ID" value="NZ_CP022203.1"/>
</dbReference>